<evidence type="ECO:0000313" key="2">
    <source>
        <dbReference type="EMBL" id="PBK65743.1"/>
    </source>
</evidence>
<feature type="compositionally biased region" description="Polar residues" evidence="1">
    <location>
        <begin position="59"/>
        <end position="70"/>
    </location>
</feature>
<feature type="compositionally biased region" description="Basic residues" evidence="1">
    <location>
        <begin position="109"/>
        <end position="120"/>
    </location>
</feature>
<keyword evidence="3" id="KW-1185">Reference proteome</keyword>
<dbReference type="EMBL" id="KZ293444">
    <property type="protein sequence ID" value="PBK65743.1"/>
    <property type="molecule type" value="Genomic_DNA"/>
</dbReference>
<gene>
    <name evidence="2" type="ORF">ARMSODRAFT_434338</name>
</gene>
<accession>A0A2H3BPF4</accession>
<sequence length="130" mass="14262">MGWPSPYAYQPFPPPGFMPGLAAYFGNFTPPVPTNSNMVPIINRENIERAPDVPGIAHNSPQHRPPQTNAVAGPSQPCCPIQSQPLPRVGTTQRNCGMDSASEDDKPHQKCNHRKGKKKASHQDLIDEEQ</sequence>
<organism evidence="2 3">
    <name type="scientific">Armillaria solidipes</name>
    <dbReference type="NCBI Taxonomy" id="1076256"/>
    <lineage>
        <taxon>Eukaryota</taxon>
        <taxon>Fungi</taxon>
        <taxon>Dikarya</taxon>
        <taxon>Basidiomycota</taxon>
        <taxon>Agaricomycotina</taxon>
        <taxon>Agaricomycetes</taxon>
        <taxon>Agaricomycetidae</taxon>
        <taxon>Agaricales</taxon>
        <taxon>Marasmiineae</taxon>
        <taxon>Physalacriaceae</taxon>
        <taxon>Armillaria</taxon>
    </lineage>
</organism>
<evidence type="ECO:0000256" key="1">
    <source>
        <dbReference type="SAM" id="MobiDB-lite"/>
    </source>
</evidence>
<proteinExistence type="predicted"/>
<feature type="compositionally biased region" description="Low complexity" evidence="1">
    <location>
        <begin position="74"/>
        <end position="87"/>
    </location>
</feature>
<name>A0A2H3BPF4_9AGAR</name>
<protein>
    <submittedName>
        <fullName evidence="2">Uncharacterized protein</fullName>
    </submittedName>
</protein>
<dbReference type="Proteomes" id="UP000218334">
    <property type="component" value="Unassembled WGS sequence"/>
</dbReference>
<feature type="compositionally biased region" description="Basic and acidic residues" evidence="1">
    <location>
        <begin position="121"/>
        <end position="130"/>
    </location>
</feature>
<dbReference type="AlphaFoldDB" id="A0A2H3BPF4"/>
<feature type="region of interest" description="Disordered" evidence="1">
    <location>
        <begin position="51"/>
        <end position="130"/>
    </location>
</feature>
<evidence type="ECO:0000313" key="3">
    <source>
        <dbReference type="Proteomes" id="UP000218334"/>
    </source>
</evidence>
<reference evidence="3" key="1">
    <citation type="journal article" date="2017" name="Nat. Ecol. Evol.">
        <title>Genome expansion and lineage-specific genetic innovations in the forest pathogenic fungi Armillaria.</title>
        <authorList>
            <person name="Sipos G."/>
            <person name="Prasanna A.N."/>
            <person name="Walter M.C."/>
            <person name="O'Connor E."/>
            <person name="Balint B."/>
            <person name="Krizsan K."/>
            <person name="Kiss B."/>
            <person name="Hess J."/>
            <person name="Varga T."/>
            <person name="Slot J."/>
            <person name="Riley R."/>
            <person name="Boka B."/>
            <person name="Rigling D."/>
            <person name="Barry K."/>
            <person name="Lee J."/>
            <person name="Mihaltcheva S."/>
            <person name="LaButti K."/>
            <person name="Lipzen A."/>
            <person name="Waldron R."/>
            <person name="Moloney N.M."/>
            <person name="Sperisen C."/>
            <person name="Kredics L."/>
            <person name="Vagvoelgyi C."/>
            <person name="Patrignani A."/>
            <person name="Fitzpatrick D."/>
            <person name="Nagy I."/>
            <person name="Doyle S."/>
            <person name="Anderson J.B."/>
            <person name="Grigoriev I.V."/>
            <person name="Gueldener U."/>
            <person name="Muensterkoetter M."/>
            <person name="Nagy L.G."/>
        </authorList>
    </citation>
    <scope>NUCLEOTIDE SEQUENCE [LARGE SCALE GENOMIC DNA]</scope>
    <source>
        <strain evidence="3">28-4</strain>
    </source>
</reference>